<dbReference type="AlphaFoldDB" id="A0AA97HRN5"/>
<gene>
    <name evidence="1" type="ORF">RNZ46_02985</name>
</gene>
<dbReference type="KEGG" id="hws:RNZ46_02985"/>
<organism evidence="1 2">
    <name type="scientific">Hwangdonia lutea</name>
    <dbReference type="NCBI Taxonomy" id="3075823"/>
    <lineage>
        <taxon>Bacteria</taxon>
        <taxon>Pseudomonadati</taxon>
        <taxon>Bacteroidota</taxon>
        <taxon>Flavobacteriia</taxon>
        <taxon>Flavobacteriales</taxon>
        <taxon>Flavobacteriaceae</taxon>
        <taxon>Hwangdonia</taxon>
    </lineage>
</organism>
<dbReference type="Proteomes" id="UP001302486">
    <property type="component" value="Chromosome"/>
</dbReference>
<proteinExistence type="predicted"/>
<dbReference type="EMBL" id="CP136521">
    <property type="protein sequence ID" value="WOD44235.1"/>
    <property type="molecule type" value="Genomic_DNA"/>
</dbReference>
<name>A0AA97HRN5_9FLAO</name>
<sequence length="133" mass="15304">MQSLEVIQSYNYKPLENKNAILLIDKILKNLDETGFDTVTLIDDIKALRTFALEEQIPLVVKVLRLSYEHIEANNSFYIPIPNDDPIEEEVAVETTDATPVESFKYLISLIRNLNNKSNIADLKEYRDLLNGY</sequence>
<keyword evidence="2" id="KW-1185">Reference proteome</keyword>
<evidence type="ECO:0000313" key="2">
    <source>
        <dbReference type="Proteomes" id="UP001302486"/>
    </source>
</evidence>
<reference evidence="2" key="1">
    <citation type="submission" date="2024-06" db="EMBL/GenBank/DDBJ databases">
        <title>Hwangdonia haimaensis gen. nov., sp. nov., a member of the family Flavobacteriaceae isolated from the haima cold seep.</title>
        <authorList>
            <person name="Li J."/>
        </authorList>
    </citation>
    <scope>NUCLEOTIDE SEQUENCE [LARGE SCALE GENOMIC DNA]</scope>
    <source>
        <strain evidence="2">SCSIO 19198</strain>
    </source>
</reference>
<evidence type="ECO:0000313" key="1">
    <source>
        <dbReference type="EMBL" id="WOD44235.1"/>
    </source>
</evidence>
<dbReference type="RefSeq" id="WP_316983908.1">
    <property type="nucleotide sequence ID" value="NZ_CP136521.1"/>
</dbReference>
<accession>A0AA97HRN5</accession>
<protein>
    <submittedName>
        <fullName evidence="1">Uncharacterized protein</fullName>
    </submittedName>
</protein>